<keyword evidence="3" id="KW-1185">Reference proteome</keyword>
<evidence type="ECO:0000313" key="3">
    <source>
        <dbReference type="Proteomes" id="UP000815677"/>
    </source>
</evidence>
<dbReference type="Proteomes" id="UP000815677">
    <property type="component" value="Unassembled WGS sequence"/>
</dbReference>
<evidence type="ECO:0000256" key="1">
    <source>
        <dbReference type="SAM" id="MobiDB-lite"/>
    </source>
</evidence>
<feature type="region of interest" description="Disordered" evidence="1">
    <location>
        <begin position="188"/>
        <end position="218"/>
    </location>
</feature>
<accession>A0ABQ0M4P5</accession>
<protein>
    <submittedName>
        <fullName evidence="2">Uncharacterized protein</fullName>
    </submittedName>
</protein>
<sequence length="295" mass="32498">MVVPQTNGNKELLHESSRVKTIVDQQGLALGKLRRSNCATKDCPTRAPFTDFTQFYPGLILWCDPSSYDAEISTLPPGEEYDRRTPRAPKPCLVVAVDHTQAMLQIARISASTPTDTRKWVRLDSAPSFTWRVPDGWIWVGKPGTTKMTLNDARVMHPHKDPTYSTDPIATANLQSYWTHRQNYLRWRQPQSHQGGGSPSASHPFAGPSSAMPIPPPALPGTPLYTAAPASAGMYGNPYPTQTQAAFDTLSTHPVVVPAGFTERNPNYPGVWRNPTTGWFWSASQGLMPPMPPPP</sequence>
<proteinExistence type="predicted"/>
<reference evidence="2" key="1">
    <citation type="submission" date="2014-09" db="EMBL/GenBank/DDBJ databases">
        <title>Genome sequence of the luminous mushroom Mycena chlorophos for searching fungal bioluminescence genes.</title>
        <authorList>
            <person name="Tanaka Y."/>
            <person name="Kasuga D."/>
            <person name="Oba Y."/>
            <person name="Hase S."/>
            <person name="Sato K."/>
            <person name="Oba Y."/>
            <person name="Sakakibara Y."/>
        </authorList>
    </citation>
    <scope>NUCLEOTIDE SEQUENCE</scope>
</reference>
<organism evidence="2 3">
    <name type="scientific">Mycena chlorophos</name>
    <name type="common">Agaric fungus</name>
    <name type="synonym">Agaricus chlorophos</name>
    <dbReference type="NCBI Taxonomy" id="658473"/>
    <lineage>
        <taxon>Eukaryota</taxon>
        <taxon>Fungi</taxon>
        <taxon>Dikarya</taxon>
        <taxon>Basidiomycota</taxon>
        <taxon>Agaricomycotina</taxon>
        <taxon>Agaricomycetes</taxon>
        <taxon>Agaricomycetidae</taxon>
        <taxon>Agaricales</taxon>
        <taxon>Marasmiineae</taxon>
        <taxon>Mycenaceae</taxon>
        <taxon>Mycena</taxon>
    </lineage>
</organism>
<name>A0ABQ0M4P5_MYCCL</name>
<dbReference type="EMBL" id="DF849397">
    <property type="protein sequence ID" value="GAT57146.1"/>
    <property type="molecule type" value="Genomic_DNA"/>
</dbReference>
<gene>
    <name evidence="2" type="ORF">MCHLO_13718</name>
</gene>
<evidence type="ECO:0000313" key="2">
    <source>
        <dbReference type="EMBL" id="GAT57146.1"/>
    </source>
</evidence>